<dbReference type="Gene3D" id="3.40.50.300">
    <property type="entry name" value="P-loop containing nucleotide triphosphate hydrolases"/>
    <property type="match status" value="1"/>
</dbReference>
<dbReference type="InterPro" id="IPR027417">
    <property type="entry name" value="P-loop_NTPase"/>
</dbReference>
<dbReference type="AlphaFoldDB" id="A0A345HMG5"/>
<keyword evidence="2" id="KW-1185">Reference proteome</keyword>
<protein>
    <submittedName>
        <fullName evidence="1">ATP/GTP-binding protein</fullName>
    </submittedName>
</protein>
<dbReference type="RefSeq" id="WP_114659254.1">
    <property type="nucleotide sequence ID" value="NZ_CP031194.1"/>
</dbReference>
<dbReference type="Pfam" id="PF07721">
    <property type="entry name" value="TPR_4"/>
    <property type="match status" value="1"/>
</dbReference>
<gene>
    <name evidence="1" type="ORF">DVK44_09475</name>
</gene>
<proteinExistence type="predicted"/>
<dbReference type="InterPro" id="IPR053137">
    <property type="entry name" value="NLR-like"/>
</dbReference>
<evidence type="ECO:0000313" key="1">
    <source>
        <dbReference type="EMBL" id="AXG77889.1"/>
    </source>
</evidence>
<dbReference type="InterPro" id="IPR019734">
    <property type="entry name" value="TPR_rpt"/>
</dbReference>
<dbReference type="SUPFAM" id="SSF48452">
    <property type="entry name" value="TPR-like"/>
    <property type="match status" value="2"/>
</dbReference>
<dbReference type="Gene3D" id="1.25.40.10">
    <property type="entry name" value="Tetratricopeptide repeat domain"/>
    <property type="match status" value="2"/>
</dbReference>
<dbReference type="SMART" id="SM00028">
    <property type="entry name" value="TPR"/>
    <property type="match status" value="4"/>
</dbReference>
<accession>A0A345HMG5</accession>
<organism evidence="1 2">
    <name type="scientific">Streptomyces paludis</name>
    <dbReference type="NCBI Taxonomy" id="2282738"/>
    <lineage>
        <taxon>Bacteria</taxon>
        <taxon>Bacillati</taxon>
        <taxon>Actinomycetota</taxon>
        <taxon>Actinomycetes</taxon>
        <taxon>Kitasatosporales</taxon>
        <taxon>Streptomycetaceae</taxon>
        <taxon>Streptomyces</taxon>
    </lineage>
</organism>
<dbReference type="InterPro" id="IPR011990">
    <property type="entry name" value="TPR-like_helical_dom_sf"/>
</dbReference>
<dbReference type="Pfam" id="PF13374">
    <property type="entry name" value="TPR_10"/>
    <property type="match status" value="1"/>
</dbReference>
<sequence>MIARDGSIAAGELHLWQPVPGVMPPGDAWMVGLAPPFGKRDPARPLRGRDDLIRTLMPRRRKRGDGRVHVLHGMSGCGKTQIALELAGRLKSRTGRRPAPQIWWVEGQHVAAFEAGMRTLARRMGLKRGEVTSDGAADMLWERLDRATYDWLLVVDKAEDLALLDGPGRLVSGTGWIRPHTSRRGLVVVTTCHGMEQQWGAVAVLHAVGRVPADDGAQVLLDYTGDRAGSREEARSLSERLGGHPLALRMAGSLLAEVAGTPGALRDASRPSDFSSYRQALNTRAADMNHLKDVVGPWRISVNHLSQAGFAHAAGLLNTMSTLVDAPIPYTLLLRPSVLSSAVPAFEDVDGTTLWQTLRALKALGMVDVLEESDDHTGVPCVSLHPLIRDIARAGIEDGTAVALMEQALTLDEVRVPPENPRSWPTWQALAPHALDLLRHAGPGGLDLDVGQQTVCVDAAELAARYLQAQGHFGRARQELERVLAVRTELLGANHRDTVNTMHNLATALYDLGEESAAEALYRRAWESWREARDETHPYALTVRHELGRLLFEGGRPDEAEEHLGAVLAAHGPDGAEDLEALATRHLLARVHQGRGELDQARQEYEALMEIYRRLVGDADQRTVQVRQNHACLLYDMGDMEEALPECQEVLEARRALYGPGHPRTLATAHLLALILYALNRVDEAVSLLRDVRDRSCQLLGAGHPDSLRYAGALEQVGRAAGREG</sequence>
<dbReference type="PANTHER" id="PTHR46082:SF6">
    <property type="entry name" value="AAA+ ATPASE DOMAIN-CONTAINING PROTEIN-RELATED"/>
    <property type="match status" value="1"/>
</dbReference>
<dbReference type="EMBL" id="CP031194">
    <property type="protein sequence ID" value="AXG77889.1"/>
    <property type="molecule type" value="Genomic_DNA"/>
</dbReference>
<dbReference type="OrthoDB" id="127785at2"/>
<dbReference type="GO" id="GO:0042802">
    <property type="term" value="F:identical protein binding"/>
    <property type="evidence" value="ECO:0007669"/>
    <property type="project" value="InterPro"/>
</dbReference>
<dbReference type="Proteomes" id="UP000253868">
    <property type="component" value="Chromosome"/>
</dbReference>
<dbReference type="KEGG" id="spad:DVK44_09475"/>
<dbReference type="InterPro" id="IPR011717">
    <property type="entry name" value="TPR-4"/>
</dbReference>
<dbReference type="PANTHER" id="PTHR46082">
    <property type="entry name" value="ATP/GTP-BINDING PROTEIN-RELATED"/>
    <property type="match status" value="1"/>
</dbReference>
<dbReference type="SUPFAM" id="SSF52540">
    <property type="entry name" value="P-loop containing nucleoside triphosphate hydrolases"/>
    <property type="match status" value="1"/>
</dbReference>
<name>A0A345HMG5_9ACTN</name>
<dbReference type="Pfam" id="PF13424">
    <property type="entry name" value="TPR_12"/>
    <property type="match status" value="2"/>
</dbReference>
<reference evidence="2" key="1">
    <citation type="submission" date="2018-07" db="EMBL/GenBank/DDBJ databases">
        <authorList>
            <person name="Zhao J."/>
        </authorList>
    </citation>
    <scope>NUCLEOTIDE SEQUENCE [LARGE SCALE GENOMIC DNA]</scope>
    <source>
        <strain evidence="2">GSSD-12</strain>
    </source>
</reference>
<evidence type="ECO:0000313" key="2">
    <source>
        <dbReference type="Proteomes" id="UP000253868"/>
    </source>
</evidence>